<dbReference type="HOGENOM" id="CLU_033332_7_2_9"/>
<dbReference type="InterPro" id="IPR015421">
    <property type="entry name" value="PyrdxlP-dep_Trfase_major"/>
</dbReference>
<dbReference type="Gene3D" id="3.40.640.10">
    <property type="entry name" value="Type I PLP-dependent aspartate aminotransferase-like (Major domain)"/>
    <property type="match status" value="1"/>
</dbReference>
<feature type="active site" description="Proton acceptor" evidence="6">
    <location>
        <position position="184"/>
    </location>
</feature>
<dbReference type="GO" id="GO:0000271">
    <property type="term" value="P:polysaccharide biosynthetic process"/>
    <property type="evidence" value="ECO:0007669"/>
    <property type="project" value="TreeGrafter"/>
</dbReference>
<dbReference type="PANTHER" id="PTHR30244">
    <property type="entry name" value="TRANSAMINASE"/>
    <property type="match status" value="1"/>
</dbReference>
<dbReference type="RefSeq" id="WP_013658767.1">
    <property type="nucleotide sequence ID" value="NC_015275.1"/>
</dbReference>
<gene>
    <name evidence="9" type="ordered locus">Clole_3813</name>
</gene>
<keyword evidence="10" id="KW-1185">Reference proteome</keyword>
<evidence type="ECO:0000256" key="5">
    <source>
        <dbReference type="ARBA" id="ARBA00037999"/>
    </source>
</evidence>
<name>F2JIM3_CELLD</name>
<organism evidence="9 10">
    <name type="scientific">Cellulosilyticum lentocellum (strain ATCC 49066 / DSM 5427 / NCIMB 11756 / RHM5)</name>
    <name type="common">Clostridium lentocellum</name>
    <dbReference type="NCBI Taxonomy" id="642492"/>
    <lineage>
        <taxon>Bacteria</taxon>
        <taxon>Bacillati</taxon>
        <taxon>Bacillota</taxon>
        <taxon>Clostridia</taxon>
        <taxon>Lachnospirales</taxon>
        <taxon>Cellulosilyticaceae</taxon>
        <taxon>Cellulosilyticum</taxon>
    </lineage>
</organism>
<dbReference type="SUPFAM" id="SSF53383">
    <property type="entry name" value="PLP-dependent transferases"/>
    <property type="match status" value="1"/>
</dbReference>
<dbReference type="CDD" id="cd00616">
    <property type="entry name" value="AHBA_syn"/>
    <property type="match status" value="1"/>
</dbReference>
<evidence type="ECO:0000256" key="8">
    <source>
        <dbReference type="RuleBase" id="RU004508"/>
    </source>
</evidence>
<dbReference type="PANTHER" id="PTHR30244:SF34">
    <property type="entry name" value="DTDP-4-AMINO-4,6-DIDEOXYGALACTOSE TRANSAMINASE"/>
    <property type="match status" value="1"/>
</dbReference>
<evidence type="ECO:0000313" key="9">
    <source>
        <dbReference type="EMBL" id="ADZ85493.1"/>
    </source>
</evidence>
<dbReference type="PIRSF" id="PIRSF000390">
    <property type="entry name" value="PLP_StrS"/>
    <property type="match status" value="1"/>
</dbReference>
<dbReference type="eggNOG" id="COG0399">
    <property type="taxonomic scope" value="Bacteria"/>
</dbReference>
<dbReference type="KEGG" id="cle:Clole_3813"/>
<feature type="modified residue" description="N6-(pyridoxal phosphate)lysine" evidence="7">
    <location>
        <position position="184"/>
    </location>
</feature>
<evidence type="ECO:0000256" key="6">
    <source>
        <dbReference type="PIRSR" id="PIRSR000390-1"/>
    </source>
</evidence>
<dbReference type="Proteomes" id="UP000008467">
    <property type="component" value="Chromosome"/>
</dbReference>
<sequence>MDKFIPVAVPHLSGNEKKYVMDCMDTTWISSNGKYVSEFEKQFSKFIDAEYAISCCNGTVALHVPLIALGLKPGDEVIIPSFTYIATANAVKYCGATPVFADCLLDTWNIDPEDIKRKITSKTRGIIPVHLYGNPCDMDAIMEIAREHNLFVLEDAAECHGAEYKGKKAGTMGEVGTFSFFGNKIITTGEGGMIVTNNKELDAKMRQLKGQGQDPNKRYWFTEMGYNYRMTNVEAAIGLGQLEKIDEHIADRKKVASWYMEELKDMNDYLQFQKVTEGSTSVWWMFSVLLRDSVKVSRDKVMEMMRARGIETRPLFYPMHIMPVYYDVKAECPISEKVAASGMNLPTHALLTREDIKYICDTLKSIIL</sequence>
<reference evidence="9 10" key="1">
    <citation type="journal article" date="2011" name="J. Bacteriol.">
        <title>Complete genome sequence of the cellulose-degrading bacterium Cellulosilyticum lentocellum.</title>
        <authorList>
            <consortium name="US DOE Joint Genome Institute"/>
            <person name="Miller D.A."/>
            <person name="Suen G."/>
            <person name="Bruce D."/>
            <person name="Copeland A."/>
            <person name="Cheng J.F."/>
            <person name="Detter C."/>
            <person name="Goodwin L.A."/>
            <person name="Han C.S."/>
            <person name="Hauser L.J."/>
            <person name="Land M.L."/>
            <person name="Lapidus A."/>
            <person name="Lucas S."/>
            <person name="Meincke L."/>
            <person name="Pitluck S."/>
            <person name="Tapia R."/>
            <person name="Teshima H."/>
            <person name="Woyke T."/>
            <person name="Fox B.G."/>
            <person name="Angert E.R."/>
            <person name="Currie C.R."/>
        </authorList>
    </citation>
    <scope>NUCLEOTIDE SEQUENCE [LARGE SCALE GENOMIC DNA]</scope>
    <source>
        <strain evidence="10">ATCC 49066 / DSM 5427 / NCIMB 11756 / RHM5</strain>
    </source>
</reference>
<dbReference type="InterPro" id="IPR015424">
    <property type="entry name" value="PyrdxlP-dep_Trfase"/>
</dbReference>
<comment type="cofactor">
    <cofactor evidence="1">
        <name>pyridoxal 5'-phosphate</name>
        <dbReference type="ChEBI" id="CHEBI:597326"/>
    </cofactor>
</comment>
<dbReference type="EMBL" id="CP002582">
    <property type="protein sequence ID" value="ADZ85493.1"/>
    <property type="molecule type" value="Genomic_DNA"/>
</dbReference>
<evidence type="ECO:0000256" key="4">
    <source>
        <dbReference type="ARBA" id="ARBA00022898"/>
    </source>
</evidence>
<dbReference type="Pfam" id="PF01041">
    <property type="entry name" value="DegT_DnrJ_EryC1"/>
    <property type="match status" value="1"/>
</dbReference>
<accession>F2JIM3</accession>
<protein>
    <submittedName>
        <fullName evidence="9">Glutamine--scyllo-inositol transaminase</fullName>
        <ecNumber evidence="9">2.6.1.50</ecNumber>
    </submittedName>
</protein>
<evidence type="ECO:0000313" key="10">
    <source>
        <dbReference type="Proteomes" id="UP000008467"/>
    </source>
</evidence>
<dbReference type="GO" id="GO:0047310">
    <property type="term" value="F:glutamine-scyllo-inositol transaminase activity"/>
    <property type="evidence" value="ECO:0007669"/>
    <property type="project" value="UniProtKB-EC"/>
</dbReference>
<dbReference type="InterPro" id="IPR000653">
    <property type="entry name" value="DegT/StrS_aminotransferase"/>
</dbReference>
<keyword evidence="3 9" id="KW-0808">Transferase</keyword>
<evidence type="ECO:0000256" key="7">
    <source>
        <dbReference type="PIRSR" id="PIRSR000390-2"/>
    </source>
</evidence>
<dbReference type="InterPro" id="IPR015422">
    <property type="entry name" value="PyrdxlP-dep_Trfase_small"/>
</dbReference>
<comment type="similarity">
    <text evidence="5 8">Belongs to the DegT/DnrJ/EryC1 family.</text>
</comment>
<dbReference type="AlphaFoldDB" id="F2JIM3"/>
<dbReference type="Gene3D" id="3.90.1150.10">
    <property type="entry name" value="Aspartate Aminotransferase, domain 1"/>
    <property type="match status" value="1"/>
</dbReference>
<evidence type="ECO:0000256" key="2">
    <source>
        <dbReference type="ARBA" id="ARBA00022576"/>
    </source>
</evidence>
<dbReference type="GO" id="GO:0030170">
    <property type="term" value="F:pyridoxal phosphate binding"/>
    <property type="evidence" value="ECO:0007669"/>
    <property type="project" value="TreeGrafter"/>
</dbReference>
<dbReference type="STRING" id="642492.Clole_3813"/>
<keyword evidence="2 9" id="KW-0032">Aminotransferase</keyword>
<dbReference type="FunFam" id="3.40.640.10:FF:000090">
    <property type="entry name" value="Pyridoxal phosphate-dependent aminotransferase"/>
    <property type="match status" value="1"/>
</dbReference>
<evidence type="ECO:0000256" key="1">
    <source>
        <dbReference type="ARBA" id="ARBA00001933"/>
    </source>
</evidence>
<keyword evidence="4 7" id="KW-0663">Pyridoxal phosphate</keyword>
<proteinExistence type="inferred from homology"/>
<dbReference type="EC" id="2.6.1.50" evidence="9"/>
<evidence type="ECO:0000256" key="3">
    <source>
        <dbReference type="ARBA" id="ARBA00022679"/>
    </source>
</evidence>